<evidence type="ECO:0000313" key="2">
    <source>
        <dbReference type="Proteomes" id="UP001163603"/>
    </source>
</evidence>
<proteinExistence type="predicted"/>
<protein>
    <submittedName>
        <fullName evidence="1">Uncharacterized protein</fullName>
    </submittedName>
</protein>
<accession>A0ACC0ZL37</accession>
<comment type="caution">
    <text evidence="1">The sequence shown here is derived from an EMBL/GenBank/DDBJ whole genome shotgun (WGS) entry which is preliminary data.</text>
</comment>
<name>A0ACC0ZL37_9ROSI</name>
<evidence type="ECO:0000313" key="1">
    <source>
        <dbReference type="EMBL" id="KAJ0053513.1"/>
    </source>
</evidence>
<dbReference type="Proteomes" id="UP001163603">
    <property type="component" value="Chromosome 1"/>
</dbReference>
<dbReference type="EMBL" id="CM047736">
    <property type="protein sequence ID" value="KAJ0053513.1"/>
    <property type="molecule type" value="Genomic_DNA"/>
</dbReference>
<reference evidence="2" key="1">
    <citation type="journal article" date="2023" name="G3 (Bethesda)">
        <title>Genome assembly and association tests identify interacting loci associated with vigor, precocity, and sex in interspecific pistachio rootstocks.</title>
        <authorList>
            <person name="Palmer W."/>
            <person name="Jacygrad E."/>
            <person name="Sagayaradj S."/>
            <person name="Cavanaugh K."/>
            <person name="Han R."/>
            <person name="Bertier L."/>
            <person name="Beede B."/>
            <person name="Kafkas S."/>
            <person name="Golino D."/>
            <person name="Preece J."/>
            <person name="Michelmore R."/>
        </authorList>
    </citation>
    <scope>NUCLEOTIDE SEQUENCE [LARGE SCALE GENOMIC DNA]</scope>
</reference>
<gene>
    <name evidence="1" type="ORF">Pint_01447</name>
</gene>
<keyword evidence="2" id="KW-1185">Reference proteome</keyword>
<organism evidence="1 2">
    <name type="scientific">Pistacia integerrima</name>
    <dbReference type="NCBI Taxonomy" id="434235"/>
    <lineage>
        <taxon>Eukaryota</taxon>
        <taxon>Viridiplantae</taxon>
        <taxon>Streptophyta</taxon>
        <taxon>Embryophyta</taxon>
        <taxon>Tracheophyta</taxon>
        <taxon>Spermatophyta</taxon>
        <taxon>Magnoliopsida</taxon>
        <taxon>eudicotyledons</taxon>
        <taxon>Gunneridae</taxon>
        <taxon>Pentapetalae</taxon>
        <taxon>rosids</taxon>
        <taxon>malvids</taxon>
        <taxon>Sapindales</taxon>
        <taxon>Anacardiaceae</taxon>
        <taxon>Pistacia</taxon>
    </lineage>
</organism>
<sequence>MNSPSPIHGMGDVGENSQVPTKNLGPQRTHLNNSNVRSMASQLIFHPRLVKLDFPRYNGEEDNWLDMSCRAVFLVPSNTKGGKGLHVRFGPTPFQDFFDELVKLQHMASVRDYQAKFKRILSNEGQLPPNIKISCFVSGLQDNIKVDVLAAQPATLSNVKLA</sequence>